<proteinExistence type="predicted"/>
<gene>
    <name evidence="2" type="ORF">H8S45_08495</name>
</gene>
<name>A0A923LVM4_9FIRM</name>
<dbReference type="Gene3D" id="3.40.50.150">
    <property type="entry name" value="Vaccinia Virus protein VP39"/>
    <property type="match status" value="1"/>
</dbReference>
<comment type="caution">
    <text evidence="2">The sequence shown here is derived from an EMBL/GenBank/DDBJ whole genome shotgun (WGS) entry which is preliminary data.</text>
</comment>
<organism evidence="2 3">
    <name type="scientific">Agathobaculum faecis</name>
    <dbReference type="NCBI Taxonomy" id="2763013"/>
    <lineage>
        <taxon>Bacteria</taxon>
        <taxon>Bacillati</taxon>
        <taxon>Bacillota</taxon>
        <taxon>Clostridia</taxon>
        <taxon>Eubacteriales</taxon>
        <taxon>Butyricicoccaceae</taxon>
        <taxon>Agathobaculum</taxon>
    </lineage>
</organism>
<dbReference type="EMBL" id="JACOPL010000007">
    <property type="protein sequence ID" value="MBC5725493.1"/>
    <property type="molecule type" value="Genomic_DNA"/>
</dbReference>
<sequence length="229" mass="25503">MAQTTERLPNGLLLHQDDRYFKLGQDSVLLSSFARPRRNARVLDLCCGTGALALLLYRPDLRMTGLELQEGALALFRRSIRDNGVDITALQGDLREIRTLLPHGSMDYVVCNPPYFDRNAGKNAPAPERRAARQDGTCTVEDLAVACSFVLHTGGKAAFVFRPERMWTLLEALARVRLVPKRLRFVHQTAQAVPSAVLVECRKGGSAEGLSVEPPLLVQSEEYNKIYKK</sequence>
<accession>A0A923LVM4</accession>
<dbReference type="InterPro" id="IPR007848">
    <property type="entry name" value="Small_mtfrase_dom"/>
</dbReference>
<dbReference type="AlphaFoldDB" id="A0A923LVM4"/>
<dbReference type="PANTHER" id="PTHR47739:SF1">
    <property type="entry name" value="TRNA1(VAL) (ADENINE(37)-N6)-METHYLTRANSFERASE"/>
    <property type="match status" value="1"/>
</dbReference>
<dbReference type="GO" id="GO:0008168">
    <property type="term" value="F:methyltransferase activity"/>
    <property type="evidence" value="ECO:0007669"/>
    <property type="project" value="UniProtKB-KW"/>
</dbReference>
<dbReference type="InterPro" id="IPR029063">
    <property type="entry name" value="SAM-dependent_MTases_sf"/>
</dbReference>
<dbReference type="Pfam" id="PF05175">
    <property type="entry name" value="MTS"/>
    <property type="match status" value="1"/>
</dbReference>
<dbReference type="PROSITE" id="PS00092">
    <property type="entry name" value="N6_MTASE"/>
    <property type="match status" value="1"/>
</dbReference>
<protein>
    <submittedName>
        <fullName evidence="2">Methyltransferase</fullName>
    </submittedName>
</protein>
<dbReference type="CDD" id="cd02440">
    <property type="entry name" value="AdoMet_MTases"/>
    <property type="match status" value="1"/>
</dbReference>
<evidence type="ECO:0000313" key="3">
    <source>
        <dbReference type="Proteomes" id="UP000606499"/>
    </source>
</evidence>
<keyword evidence="3" id="KW-1185">Reference proteome</keyword>
<keyword evidence="2" id="KW-0489">Methyltransferase</keyword>
<dbReference type="Proteomes" id="UP000606499">
    <property type="component" value="Unassembled WGS sequence"/>
</dbReference>
<dbReference type="InterPro" id="IPR002052">
    <property type="entry name" value="DNA_methylase_N6_adenine_CS"/>
</dbReference>
<dbReference type="RefSeq" id="WP_186949938.1">
    <property type="nucleotide sequence ID" value="NZ_JACOPL010000007.1"/>
</dbReference>
<dbReference type="GO" id="GO:0003676">
    <property type="term" value="F:nucleic acid binding"/>
    <property type="evidence" value="ECO:0007669"/>
    <property type="project" value="InterPro"/>
</dbReference>
<evidence type="ECO:0000313" key="2">
    <source>
        <dbReference type="EMBL" id="MBC5725493.1"/>
    </source>
</evidence>
<evidence type="ECO:0000259" key="1">
    <source>
        <dbReference type="Pfam" id="PF05175"/>
    </source>
</evidence>
<keyword evidence="2" id="KW-0808">Transferase</keyword>
<feature type="domain" description="Methyltransferase small" evidence="1">
    <location>
        <begin position="28"/>
        <end position="120"/>
    </location>
</feature>
<dbReference type="PANTHER" id="PTHR47739">
    <property type="entry name" value="TRNA1(VAL) (ADENINE(37)-N6)-METHYLTRANSFERASE"/>
    <property type="match status" value="1"/>
</dbReference>
<dbReference type="InterPro" id="IPR050210">
    <property type="entry name" value="tRNA_Adenine-N(6)_MTase"/>
</dbReference>
<dbReference type="GO" id="GO:0032259">
    <property type="term" value="P:methylation"/>
    <property type="evidence" value="ECO:0007669"/>
    <property type="project" value="UniProtKB-KW"/>
</dbReference>
<dbReference type="SUPFAM" id="SSF53335">
    <property type="entry name" value="S-adenosyl-L-methionine-dependent methyltransferases"/>
    <property type="match status" value="1"/>
</dbReference>
<reference evidence="2" key="1">
    <citation type="submission" date="2020-08" db="EMBL/GenBank/DDBJ databases">
        <title>Genome public.</title>
        <authorList>
            <person name="Liu C."/>
            <person name="Sun Q."/>
        </authorList>
    </citation>
    <scope>NUCLEOTIDE SEQUENCE</scope>
    <source>
        <strain evidence="2">NSJ-28</strain>
    </source>
</reference>